<name>A0A8H7E5Q8_9EURO</name>
<dbReference type="InterPro" id="IPR054471">
    <property type="entry name" value="GPIID_WHD"/>
</dbReference>
<evidence type="ECO:0000256" key="3">
    <source>
        <dbReference type="PROSITE-ProRule" id="PRU00023"/>
    </source>
</evidence>
<feature type="repeat" description="ANK" evidence="3">
    <location>
        <begin position="1066"/>
        <end position="1098"/>
    </location>
</feature>
<dbReference type="InterPro" id="IPR027417">
    <property type="entry name" value="P-loop_NTPase"/>
</dbReference>
<reference evidence="8" key="1">
    <citation type="submission" date="2020-02" db="EMBL/GenBank/DDBJ databases">
        <authorList>
            <person name="Palmer J.M."/>
        </authorList>
    </citation>
    <scope>NUCLEOTIDE SEQUENCE</scope>
    <source>
        <strain evidence="8">EPUS1.4</strain>
        <tissue evidence="8">Thallus</tissue>
    </source>
</reference>
<evidence type="ECO:0000313" key="8">
    <source>
        <dbReference type="EMBL" id="KAF7510327.1"/>
    </source>
</evidence>
<dbReference type="Pfam" id="PF24883">
    <property type="entry name" value="NPHP3_N"/>
    <property type="match status" value="1"/>
</dbReference>
<dbReference type="PANTHER" id="PTHR24123:SF33">
    <property type="entry name" value="PROTEIN HOS4"/>
    <property type="match status" value="1"/>
</dbReference>
<dbReference type="SMART" id="SM00248">
    <property type="entry name" value="ANK"/>
    <property type="match status" value="12"/>
</dbReference>
<feature type="region of interest" description="Disordered" evidence="4">
    <location>
        <begin position="1354"/>
        <end position="1385"/>
    </location>
</feature>
<keyword evidence="2 3" id="KW-0040">ANK repeat</keyword>
<feature type="domain" description="Nephrocystin 3-like N-terminal" evidence="7">
    <location>
        <begin position="291"/>
        <end position="467"/>
    </location>
</feature>
<accession>A0A8H7E5Q8</accession>
<dbReference type="Proteomes" id="UP000606974">
    <property type="component" value="Unassembled WGS sequence"/>
</dbReference>
<evidence type="ECO:0008006" key="10">
    <source>
        <dbReference type="Google" id="ProtNLM"/>
    </source>
</evidence>
<feature type="repeat" description="ANK" evidence="3">
    <location>
        <begin position="1166"/>
        <end position="1198"/>
    </location>
</feature>
<evidence type="ECO:0000259" key="6">
    <source>
        <dbReference type="Pfam" id="PF24809"/>
    </source>
</evidence>
<dbReference type="OrthoDB" id="7464126at2759"/>
<dbReference type="Gene3D" id="1.25.40.20">
    <property type="entry name" value="Ankyrin repeat-containing domain"/>
    <property type="match status" value="2"/>
</dbReference>
<proteinExistence type="predicted"/>
<feature type="repeat" description="ANK" evidence="3">
    <location>
        <begin position="1133"/>
        <end position="1165"/>
    </location>
</feature>
<dbReference type="SUPFAM" id="SSF52540">
    <property type="entry name" value="P-loop containing nucleoside triphosphate hydrolases"/>
    <property type="match status" value="1"/>
</dbReference>
<feature type="repeat" description="ANK" evidence="3">
    <location>
        <begin position="1232"/>
        <end position="1264"/>
    </location>
</feature>
<comment type="caution">
    <text evidence="8">The sequence shown here is derived from an EMBL/GenBank/DDBJ whole genome shotgun (WGS) entry which is preliminary data.</text>
</comment>
<dbReference type="Pfam" id="PF12796">
    <property type="entry name" value="Ank_2"/>
    <property type="match status" value="2"/>
</dbReference>
<dbReference type="Pfam" id="PF24809">
    <property type="entry name" value="DUF7708"/>
    <property type="match status" value="1"/>
</dbReference>
<feature type="repeat" description="ANK" evidence="3">
    <location>
        <begin position="1199"/>
        <end position="1231"/>
    </location>
</feature>
<feature type="repeat" description="ANK" evidence="3">
    <location>
        <begin position="1298"/>
        <end position="1331"/>
    </location>
</feature>
<evidence type="ECO:0000256" key="4">
    <source>
        <dbReference type="SAM" id="MobiDB-lite"/>
    </source>
</evidence>
<dbReference type="PANTHER" id="PTHR24123">
    <property type="entry name" value="ANKYRIN REPEAT-CONTAINING"/>
    <property type="match status" value="1"/>
</dbReference>
<dbReference type="PROSITE" id="PS50088">
    <property type="entry name" value="ANK_REPEAT"/>
    <property type="match status" value="8"/>
</dbReference>
<dbReference type="InterPro" id="IPR036770">
    <property type="entry name" value="Ankyrin_rpt-contain_sf"/>
</dbReference>
<organism evidence="8 9">
    <name type="scientific">Endocarpon pusillum</name>
    <dbReference type="NCBI Taxonomy" id="364733"/>
    <lineage>
        <taxon>Eukaryota</taxon>
        <taxon>Fungi</taxon>
        <taxon>Dikarya</taxon>
        <taxon>Ascomycota</taxon>
        <taxon>Pezizomycotina</taxon>
        <taxon>Eurotiomycetes</taxon>
        <taxon>Chaetothyriomycetidae</taxon>
        <taxon>Verrucariales</taxon>
        <taxon>Verrucariaceae</taxon>
        <taxon>Endocarpon</taxon>
    </lineage>
</organism>
<evidence type="ECO:0000259" key="5">
    <source>
        <dbReference type="Pfam" id="PF22939"/>
    </source>
</evidence>
<feature type="domain" description="DUF7708" evidence="6">
    <location>
        <begin position="73"/>
        <end position="217"/>
    </location>
</feature>
<feature type="compositionally biased region" description="Basic and acidic residues" evidence="4">
    <location>
        <begin position="1354"/>
        <end position="1375"/>
    </location>
</feature>
<dbReference type="InterPro" id="IPR051165">
    <property type="entry name" value="Multifunctional_ANK_Repeat"/>
</dbReference>
<dbReference type="Pfam" id="PF00023">
    <property type="entry name" value="Ank"/>
    <property type="match status" value="2"/>
</dbReference>
<dbReference type="InterPro" id="IPR002110">
    <property type="entry name" value="Ankyrin_rpt"/>
</dbReference>
<dbReference type="Pfam" id="PF22939">
    <property type="entry name" value="WHD_GPIID"/>
    <property type="match status" value="1"/>
</dbReference>
<protein>
    <recommendedName>
        <fullName evidence="10">NWD NACHT-NTPase N-terminal domain-containing protein</fullName>
    </recommendedName>
</protein>
<gene>
    <name evidence="8" type="ORF">GJ744_006823</name>
</gene>
<dbReference type="SUPFAM" id="SSF48403">
    <property type="entry name" value="Ankyrin repeat"/>
    <property type="match status" value="2"/>
</dbReference>
<keyword evidence="9" id="KW-1185">Reference proteome</keyword>
<dbReference type="EMBL" id="JAACFV010000031">
    <property type="protein sequence ID" value="KAF7510327.1"/>
    <property type="molecule type" value="Genomic_DNA"/>
</dbReference>
<dbReference type="Gene3D" id="3.40.50.300">
    <property type="entry name" value="P-loop containing nucleotide triphosphate hydrolases"/>
    <property type="match status" value="1"/>
</dbReference>
<evidence type="ECO:0000256" key="2">
    <source>
        <dbReference type="ARBA" id="ARBA00023043"/>
    </source>
</evidence>
<dbReference type="InterPro" id="IPR056884">
    <property type="entry name" value="NPHP3-like_N"/>
</dbReference>
<sequence length="1532" mass="171715">MPVSQSVSPDDLWHEAFNSIPAEDRQAFHVNSANKLGILQEILAITNERRRLCLEKRWKYRRGDKEVIIRDKLEKVTTWIEKFKEVGTVAVQYDPVHAALPWAGVLFLLQIAINDGQIFGAMVEGVELVSNTTARYAILEKIYLGEGKAFTMHDQLSTALVKLYMSILRYLSKAKRYFSENTAKRVVKSTVCSAEASVHTYLSIISKKAASVDSCIRVLDAKGMQKLNIRSRRLEELLLGLEQPIRRSAIQLSEIHDHLKRNERAKILTWLSVVPTNLHHTIEGENFMPASCSWIDRHPGYVQWRKSSVSSVLWIHGIPGCGKTKMIYYVIQRLLEENRNVTKPAPVAYFYCKRNPAEPKRTEPCEVIRSLLKQLASSGPDYPIRYPLVQAYEKRAEAVDADASCVLQLSALECVPVILEILDQSPATIIIDAFDECNPVSRHELFSALNIILKQSASLVKVIIASRDDGDISSHLANSANVCIRAENNRDDIGRFVDYSLERALETKRLLNGRISERLKTHVIAVLNAGAGGMFRWVTLQIENLCDSQRIKIEDDVQHEVGRLPRTLKESYDPLIGRILGLAGPSRVLAEQLFKWLLCAQKLMKLNELKAAIKSSFAYKDLSVDNVLDMCSNLVVVDNLGVFRFAHLSVREFLECHKIFSATSSHALVLERCLEAYTSPSPELESQPYNENDFILKSYAMVYWPIHCQLSTGPGPNESFSRHQMLKFIFEDDQPSTAFTDWVEDTQRFSEYPGSIDCDYDLLQKLGSMGDSSCAPLFLACCFDLPWILHQLAASGFSQWTARNKREESGIYVAAKWCNYGAVQWLLENGVMSHGDTEAALYAAVLNQDEQLINIFLQHHVKGHLPTQDGESSLQLAVRMKDIRTVRCMVDTSIEIPPEIVAEILCAAYENYSDEIFRILSSWCMKLTPAEFLMVLLCIDTEDETCLEYMLTEAKRHDQEKFATIAQLKAGNYLELMLPCSEGGFSLLDNGFHLPPFGYVAQENDETLAELLFSIGSDVNQILEEDDDSFRCCGIPALYLAVKFDRLSIASLLLAHGANVDWKDDEGCPLLIHATKDGNLEMVQLLQESGANVEACDSERKTALWTSVENHQHKILDFLLRVASAAPNVKASNLDTPLTMAVKAKCNQCVRRLLGFGADVEAEQSDGDHVLHHAVMSHSAPILQSLLARGAGPDPQDAFGRTPLHLAVLRQNATAARLLLKAFAATDTADVRNRSPLHDAVSAGNETLVRVLVEHGASPNTQSESGGTALHEAVSEDDINILRLILNAAPDIDAPDIHGNSALHWALDQRRPSSYVDLLVAAGASFNHPNNDGETPHDLVTKMNLRLEKISRWREEEQQEEKAENAKEEGTEKGEQTSGLRSRSKQARGIKKLEFLADSSEDSGSDTEYVGLIELENFATFSQPRRVRDSDNPFFDDADMEVVNGDVKIPLSITKHPRYDPSVDYYTSHGYVGLVELENFSTFSQPSITKQPRYDPSVDYYTSHGVENWSNISSTRVVSLRALDVPFRRWEQ</sequence>
<dbReference type="InterPro" id="IPR056125">
    <property type="entry name" value="DUF7708"/>
</dbReference>
<feature type="repeat" description="ANK" evidence="3">
    <location>
        <begin position="1033"/>
        <end position="1065"/>
    </location>
</feature>
<keyword evidence="1" id="KW-0677">Repeat</keyword>
<evidence type="ECO:0000256" key="1">
    <source>
        <dbReference type="ARBA" id="ARBA00022737"/>
    </source>
</evidence>
<evidence type="ECO:0000313" key="9">
    <source>
        <dbReference type="Proteomes" id="UP000606974"/>
    </source>
</evidence>
<dbReference type="PROSITE" id="PS50297">
    <property type="entry name" value="ANK_REP_REGION"/>
    <property type="match status" value="5"/>
</dbReference>
<evidence type="ECO:0000259" key="7">
    <source>
        <dbReference type="Pfam" id="PF24883"/>
    </source>
</evidence>
<feature type="repeat" description="ANK" evidence="3">
    <location>
        <begin position="1265"/>
        <end position="1297"/>
    </location>
</feature>
<feature type="domain" description="GPI inositol-deacylase winged helix" evidence="5">
    <location>
        <begin position="586"/>
        <end position="655"/>
    </location>
</feature>